<protein>
    <submittedName>
        <fullName evidence="7">Cyclopropane-fatty-acyl-phospholipid synthase</fullName>
        <ecNumber evidence="7">2.1.1.79</ecNumber>
    </submittedName>
</protein>
<dbReference type="GO" id="GO:0032259">
    <property type="term" value="P:methylation"/>
    <property type="evidence" value="ECO:0007669"/>
    <property type="project" value="UniProtKB-KW"/>
</dbReference>
<evidence type="ECO:0000256" key="4">
    <source>
        <dbReference type="ARBA" id="ARBA00022691"/>
    </source>
</evidence>
<dbReference type="AlphaFoldDB" id="A0A0S3PZR8"/>
<dbReference type="EMBL" id="AP014946">
    <property type="protein sequence ID" value="BAT61405.1"/>
    <property type="molecule type" value="Genomic_DNA"/>
</dbReference>
<keyword evidence="3 7" id="KW-0808">Transferase</keyword>
<dbReference type="PIRSF" id="PIRSF003085">
    <property type="entry name" value="CMAS"/>
    <property type="match status" value="1"/>
</dbReference>
<evidence type="ECO:0000256" key="2">
    <source>
        <dbReference type="ARBA" id="ARBA00022603"/>
    </source>
</evidence>
<evidence type="ECO:0000313" key="8">
    <source>
        <dbReference type="Proteomes" id="UP000236884"/>
    </source>
</evidence>
<keyword evidence="5" id="KW-0443">Lipid metabolism</keyword>
<dbReference type="CDD" id="cd02440">
    <property type="entry name" value="AdoMet_MTases"/>
    <property type="match status" value="1"/>
</dbReference>
<name>A0A0S3PZR8_9BRAD</name>
<accession>A0A0S3PZR8</accession>
<reference evidence="7 8" key="1">
    <citation type="submission" date="2015-08" db="EMBL/GenBank/DDBJ databases">
        <title>Investigation of the bacterial diversity of lava forest soil.</title>
        <authorList>
            <person name="Lee J.S."/>
        </authorList>
    </citation>
    <scope>NUCLEOTIDE SEQUENCE [LARGE SCALE GENOMIC DNA]</scope>
    <source>
        <strain evidence="7 8">GJW-30</strain>
    </source>
</reference>
<sequence>MSIVTSPPPTSALERLRPSAWLRAVLLRHLGRVDQGRLTIETPSGERIHVFGREDGPEATVVIKRWRGIWRLFRGGDVGFAEAYMDGDVASPDLTALLMWATKNEAALASAMEGSRLAKWTGRALHVLNENTRRGSRRNIAAHYDLGNKFYEGWLDPSMTYSSAMYQSPTQSLEDAQANKIAHAIELLEVQPHDKVLEIGIGWGAMARALLAKDATLTGVTLSTEQLALASDRVRAEGDKAQLRLQDYRDVDGLFDKIVSIEMIEAVGENYWPTFFRTVRERLKPHGIAVLQAITIEVSRFAAYRQRPDFIQRYIFPGGMLLTVDAIRREAERAGLALVKADMFGESYARTLAEWQQRFQRAWPSIQALGFDLRFKRMWEYYLAYCETGFRLGTLDVGQYKLVAR</sequence>
<dbReference type="GO" id="GO:0008825">
    <property type="term" value="F:cyclopropane-fatty-acyl-phospholipid synthase activity"/>
    <property type="evidence" value="ECO:0007669"/>
    <property type="project" value="UniProtKB-EC"/>
</dbReference>
<dbReference type="RefSeq" id="WP_096358110.1">
    <property type="nucleotide sequence ID" value="NZ_AP014946.1"/>
</dbReference>
<dbReference type="OrthoDB" id="9782855at2"/>
<gene>
    <name evidence="7" type="primary">cfa_1</name>
    <name evidence="7" type="ORF">GJW-30_1_03962</name>
</gene>
<evidence type="ECO:0000256" key="1">
    <source>
        <dbReference type="ARBA" id="ARBA00010815"/>
    </source>
</evidence>
<proteinExistence type="inferred from homology"/>
<dbReference type="Proteomes" id="UP000236884">
    <property type="component" value="Chromosome"/>
</dbReference>
<evidence type="ECO:0000256" key="3">
    <source>
        <dbReference type="ARBA" id="ARBA00022679"/>
    </source>
</evidence>
<evidence type="ECO:0000313" key="7">
    <source>
        <dbReference type="EMBL" id="BAT61405.1"/>
    </source>
</evidence>
<keyword evidence="4" id="KW-0949">S-adenosyl-L-methionine</keyword>
<dbReference type="PANTHER" id="PTHR43667:SF2">
    <property type="entry name" value="FATTY ACID C-METHYL TRANSFERASE"/>
    <property type="match status" value="1"/>
</dbReference>
<dbReference type="InterPro" id="IPR029063">
    <property type="entry name" value="SAM-dependent_MTases_sf"/>
</dbReference>
<evidence type="ECO:0000256" key="5">
    <source>
        <dbReference type="ARBA" id="ARBA00023098"/>
    </source>
</evidence>
<feature type="active site" evidence="6">
    <location>
        <position position="386"/>
    </location>
</feature>
<comment type="similarity">
    <text evidence="1">Belongs to the CFA/CMAS family.</text>
</comment>
<dbReference type="GO" id="GO:0008610">
    <property type="term" value="P:lipid biosynthetic process"/>
    <property type="evidence" value="ECO:0007669"/>
    <property type="project" value="InterPro"/>
</dbReference>
<dbReference type="InterPro" id="IPR050723">
    <property type="entry name" value="CFA/CMAS"/>
</dbReference>
<dbReference type="InterPro" id="IPR003333">
    <property type="entry name" value="CMAS"/>
</dbReference>
<dbReference type="KEGG" id="vgo:GJW-30_1_03962"/>
<dbReference type="EC" id="2.1.1.79" evidence="7"/>
<evidence type="ECO:0000256" key="6">
    <source>
        <dbReference type="PIRSR" id="PIRSR003085-1"/>
    </source>
</evidence>
<dbReference type="SUPFAM" id="SSF53335">
    <property type="entry name" value="S-adenosyl-L-methionine-dependent methyltransferases"/>
    <property type="match status" value="1"/>
</dbReference>
<keyword evidence="8" id="KW-1185">Reference proteome</keyword>
<dbReference type="PANTHER" id="PTHR43667">
    <property type="entry name" value="CYCLOPROPANE-FATTY-ACYL-PHOSPHOLIPID SYNTHASE"/>
    <property type="match status" value="1"/>
</dbReference>
<dbReference type="Pfam" id="PF02353">
    <property type="entry name" value="CMAS"/>
    <property type="match status" value="1"/>
</dbReference>
<keyword evidence="2 7" id="KW-0489">Methyltransferase</keyword>
<organism evidence="7 8">
    <name type="scientific">Variibacter gotjawalensis</name>
    <dbReference type="NCBI Taxonomy" id="1333996"/>
    <lineage>
        <taxon>Bacteria</taxon>
        <taxon>Pseudomonadati</taxon>
        <taxon>Pseudomonadota</taxon>
        <taxon>Alphaproteobacteria</taxon>
        <taxon>Hyphomicrobiales</taxon>
        <taxon>Nitrobacteraceae</taxon>
        <taxon>Variibacter</taxon>
    </lineage>
</organism>
<dbReference type="Gene3D" id="3.40.50.150">
    <property type="entry name" value="Vaccinia Virus protein VP39"/>
    <property type="match status" value="1"/>
</dbReference>